<name>A0A2P8FDD4_9RHOB</name>
<dbReference type="Gene3D" id="3.40.720.10">
    <property type="entry name" value="Alkaline Phosphatase, subunit A"/>
    <property type="match status" value="1"/>
</dbReference>
<evidence type="ECO:0000259" key="3">
    <source>
        <dbReference type="Pfam" id="PF00884"/>
    </source>
</evidence>
<dbReference type="Proteomes" id="UP000240418">
    <property type="component" value="Unassembled WGS sequence"/>
</dbReference>
<dbReference type="PANTHER" id="PTHR45953">
    <property type="entry name" value="IDURONATE 2-SULFATASE"/>
    <property type="match status" value="1"/>
</dbReference>
<proteinExistence type="predicted"/>
<comment type="caution">
    <text evidence="4">The sequence shown here is derived from an EMBL/GenBank/DDBJ whole genome shotgun (WGS) entry which is preliminary data.</text>
</comment>
<dbReference type="InterPro" id="IPR017850">
    <property type="entry name" value="Alkaline_phosphatase_core_sf"/>
</dbReference>
<accession>A0A2P8FDD4</accession>
<evidence type="ECO:0000256" key="1">
    <source>
        <dbReference type="ARBA" id="ARBA00022723"/>
    </source>
</evidence>
<dbReference type="GO" id="GO:0046872">
    <property type="term" value="F:metal ion binding"/>
    <property type="evidence" value="ECO:0007669"/>
    <property type="project" value="UniProtKB-KW"/>
</dbReference>
<gene>
    <name evidence="4" type="ORF">CLV88_105152</name>
</gene>
<keyword evidence="5" id="KW-1185">Reference proteome</keyword>
<dbReference type="AlphaFoldDB" id="A0A2P8FDD4"/>
<organism evidence="4 5">
    <name type="scientific">Shimia abyssi</name>
    <dbReference type="NCBI Taxonomy" id="1662395"/>
    <lineage>
        <taxon>Bacteria</taxon>
        <taxon>Pseudomonadati</taxon>
        <taxon>Pseudomonadota</taxon>
        <taxon>Alphaproteobacteria</taxon>
        <taxon>Rhodobacterales</taxon>
        <taxon>Roseobacteraceae</taxon>
    </lineage>
</organism>
<reference evidence="4 5" key="1">
    <citation type="submission" date="2018-03" db="EMBL/GenBank/DDBJ databases">
        <title>Genomic Encyclopedia of Archaeal and Bacterial Type Strains, Phase II (KMG-II): from individual species to whole genera.</title>
        <authorList>
            <person name="Goeker M."/>
        </authorList>
    </citation>
    <scope>NUCLEOTIDE SEQUENCE [LARGE SCALE GENOMIC DNA]</scope>
    <source>
        <strain evidence="4 5">DSM 100673</strain>
    </source>
</reference>
<evidence type="ECO:0000313" key="5">
    <source>
        <dbReference type="Proteomes" id="UP000240418"/>
    </source>
</evidence>
<dbReference type="Pfam" id="PF00884">
    <property type="entry name" value="Sulfatase"/>
    <property type="match status" value="1"/>
</dbReference>
<evidence type="ECO:0000256" key="2">
    <source>
        <dbReference type="ARBA" id="ARBA00022801"/>
    </source>
</evidence>
<dbReference type="PANTHER" id="PTHR45953:SF1">
    <property type="entry name" value="IDURONATE 2-SULFATASE"/>
    <property type="match status" value="1"/>
</dbReference>
<dbReference type="GO" id="GO:0005737">
    <property type="term" value="C:cytoplasm"/>
    <property type="evidence" value="ECO:0007669"/>
    <property type="project" value="TreeGrafter"/>
</dbReference>
<keyword evidence="2" id="KW-0378">Hydrolase</keyword>
<dbReference type="SUPFAM" id="SSF53649">
    <property type="entry name" value="Alkaline phosphatase-like"/>
    <property type="match status" value="1"/>
</dbReference>
<dbReference type="GO" id="GO:0008484">
    <property type="term" value="F:sulfuric ester hydrolase activity"/>
    <property type="evidence" value="ECO:0007669"/>
    <property type="project" value="TreeGrafter"/>
</dbReference>
<feature type="domain" description="Sulfatase N-terminal" evidence="3">
    <location>
        <begin position="4"/>
        <end position="385"/>
    </location>
</feature>
<evidence type="ECO:0000313" key="4">
    <source>
        <dbReference type="EMBL" id="PSL19729.1"/>
    </source>
</evidence>
<keyword evidence="1" id="KW-0479">Metal-binding</keyword>
<dbReference type="InterPro" id="IPR000917">
    <property type="entry name" value="Sulfatase_N"/>
</dbReference>
<dbReference type="RefSeq" id="WP_106608383.1">
    <property type="nucleotide sequence ID" value="NZ_PYGJ01000005.1"/>
</dbReference>
<dbReference type="EMBL" id="PYGJ01000005">
    <property type="protein sequence ID" value="PSL19729.1"/>
    <property type="molecule type" value="Genomic_DNA"/>
</dbReference>
<protein>
    <submittedName>
        <fullName evidence="4">Arylsulfatase A-like enzyme</fullName>
    </submittedName>
</protein>
<sequence length="545" mass="62079">MARKNILFIMCDQLRFDYLGCAGHPSIKTPNIDALAARGVQFSNAYCQSPICGPSRMSVYTGRYVSSNGAHSNFAPLRIGERNIGHHLNPLGVRTVLVGKTHMKPDTEGMQRLGIDPESDIGVNHAQAGFEAYERDDGIHPDTMVRPGLPYNEYLKSKGYGEDSNPWHWAANSVETEQGVRSGFFNDRVDLAARVSDEDSETPYMTRRAMDFLAEDDGETPWLLHLSYIKPHWPYVAPAPYNDMYSADDVIPAVKSDAELEDTNPLMKHFMERVAGKTFGRDEAREKVIPVYMGLITQIDDQLGILFDFMQQRDLLENTMIVFTSDHGDYMGDHWMGDKDYFHNPSVKVPLIISDPQSEADATRGTTDASLVELIDLLPTFVEYYGGEIPYNILEGRSLLPKLHGDTPEWRDFVISEYDYSCQVFRPETGKEPLECRSYMVATKDWKYVHAPGYPPVLFDLKNDPDEMTDLGRNPDHEDIRQSMFKRLGNWSLHYRQRETWSEPHNIKMTGMEEKLGVLIGYWDENDAKGKDPKILPRRKPNTTT</sequence>
<dbReference type="OrthoDB" id="9795675at2"/>